<name>A0ABR2EVZ6_9ROSI</name>
<evidence type="ECO:0000313" key="3">
    <source>
        <dbReference type="EMBL" id="KAK8566213.1"/>
    </source>
</evidence>
<keyword evidence="4" id="KW-1185">Reference proteome</keyword>
<dbReference type="InterPro" id="IPR008889">
    <property type="entry name" value="VQ"/>
</dbReference>
<comment type="caution">
    <text evidence="3">The sequence shown here is derived from an EMBL/GenBank/DDBJ whole genome shotgun (WGS) entry which is preliminary data.</text>
</comment>
<feature type="region of interest" description="Disordered" evidence="1">
    <location>
        <begin position="23"/>
        <end position="50"/>
    </location>
</feature>
<protein>
    <recommendedName>
        <fullName evidence="2">VQ domain-containing protein</fullName>
    </recommendedName>
</protein>
<dbReference type="Pfam" id="PF05678">
    <property type="entry name" value="VQ"/>
    <property type="match status" value="1"/>
</dbReference>
<gene>
    <name evidence="3" type="ORF">V6N12_059746</name>
</gene>
<feature type="region of interest" description="Disordered" evidence="1">
    <location>
        <begin position="66"/>
        <end position="87"/>
    </location>
</feature>
<proteinExistence type="predicted"/>
<evidence type="ECO:0000313" key="4">
    <source>
        <dbReference type="Proteomes" id="UP001472677"/>
    </source>
</evidence>
<dbReference type="InterPro" id="IPR039610">
    <property type="entry name" value="VQ29"/>
</dbReference>
<feature type="domain" description="VQ" evidence="2">
    <location>
        <begin position="49"/>
        <end position="68"/>
    </location>
</feature>
<feature type="compositionally biased region" description="Basic residues" evidence="1">
    <location>
        <begin position="28"/>
        <end position="38"/>
    </location>
</feature>
<dbReference type="EMBL" id="JBBPBM010000010">
    <property type="protein sequence ID" value="KAK8566213.1"/>
    <property type="molecule type" value="Genomic_DNA"/>
</dbReference>
<evidence type="ECO:0000256" key="1">
    <source>
        <dbReference type="SAM" id="MobiDB-lite"/>
    </source>
</evidence>
<dbReference type="PANTHER" id="PTHR34794:SF1">
    <property type="entry name" value="OS10G0101800 PROTEIN"/>
    <property type="match status" value="1"/>
</dbReference>
<dbReference type="PANTHER" id="PTHR34794">
    <property type="entry name" value="EXPRESSED PROTEIN"/>
    <property type="match status" value="1"/>
</dbReference>
<organism evidence="3 4">
    <name type="scientific">Hibiscus sabdariffa</name>
    <name type="common">roselle</name>
    <dbReference type="NCBI Taxonomy" id="183260"/>
    <lineage>
        <taxon>Eukaryota</taxon>
        <taxon>Viridiplantae</taxon>
        <taxon>Streptophyta</taxon>
        <taxon>Embryophyta</taxon>
        <taxon>Tracheophyta</taxon>
        <taxon>Spermatophyta</taxon>
        <taxon>Magnoliopsida</taxon>
        <taxon>eudicotyledons</taxon>
        <taxon>Gunneridae</taxon>
        <taxon>Pentapetalae</taxon>
        <taxon>rosids</taxon>
        <taxon>malvids</taxon>
        <taxon>Malvales</taxon>
        <taxon>Malvaceae</taxon>
        <taxon>Malvoideae</taxon>
        <taxon>Hibiscus</taxon>
    </lineage>
</organism>
<accession>A0ABR2EVZ6</accession>
<reference evidence="3 4" key="1">
    <citation type="journal article" date="2024" name="G3 (Bethesda)">
        <title>Genome assembly of Hibiscus sabdariffa L. provides insights into metabolisms of medicinal natural products.</title>
        <authorList>
            <person name="Kim T."/>
        </authorList>
    </citation>
    <scope>NUCLEOTIDE SEQUENCE [LARGE SCALE GENOMIC DNA]</scope>
    <source>
        <strain evidence="3">TK-2024</strain>
        <tissue evidence="3">Old leaves</tissue>
    </source>
</reference>
<sequence>MEAYSSSSSSALARGFKDSQSFHASLHSVRKPIGKPGKKPISPLQPTRPKVYKVDPINFRDLVQKLTGGGHQTPSSTLQRVAQPPPPLQVAPPQPLHMVAGLYNTKPQNQKFCDASSDSLGFSLSPSSYNWCSFPILSPTTLGFKHVAFSSTCLDNPIRPPVCGEFMISGYPQWDVAKACKQAYVKPPHHGPFKLMTEETLYSLKGYFFRPCNFFCTMLHGHAGTSSMEYKSVGHNIGSNNHVHARLATSLHRLCNQGKPAEPGRPRLASEAYQSQLQLHATILITSRPTRMS</sequence>
<dbReference type="Proteomes" id="UP001472677">
    <property type="component" value="Unassembled WGS sequence"/>
</dbReference>
<evidence type="ECO:0000259" key="2">
    <source>
        <dbReference type="Pfam" id="PF05678"/>
    </source>
</evidence>